<keyword evidence="2" id="KW-1185">Reference proteome</keyword>
<dbReference type="Proteomes" id="UP000238634">
    <property type="component" value="Unassembled WGS sequence"/>
</dbReference>
<gene>
    <name evidence="1" type="ORF">C7B65_21680</name>
</gene>
<proteinExistence type="predicted"/>
<name>A0A2T1D7L1_9CYAN</name>
<dbReference type="AlphaFoldDB" id="A0A2T1D7L1"/>
<reference evidence="1 2" key="2">
    <citation type="submission" date="2018-03" db="EMBL/GenBank/DDBJ databases">
        <title>The ancient ancestry and fast evolution of plastids.</title>
        <authorList>
            <person name="Moore K.R."/>
            <person name="Magnabosco C."/>
            <person name="Momper L."/>
            <person name="Gold D.A."/>
            <person name="Bosak T."/>
            <person name="Fournier G.P."/>
        </authorList>
    </citation>
    <scope>NUCLEOTIDE SEQUENCE [LARGE SCALE GENOMIC DNA]</scope>
    <source>
        <strain evidence="1 2">ULC007</strain>
    </source>
</reference>
<protein>
    <submittedName>
        <fullName evidence="1">Uncharacterized protein</fullName>
    </submittedName>
</protein>
<reference evidence="1 2" key="1">
    <citation type="submission" date="2018-02" db="EMBL/GenBank/DDBJ databases">
        <authorList>
            <person name="Cohen D.B."/>
            <person name="Kent A.D."/>
        </authorList>
    </citation>
    <scope>NUCLEOTIDE SEQUENCE [LARGE SCALE GENOMIC DNA]</scope>
    <source>
        <strain evidence="1 2">ULC007</strain>
    </source>
</reference>
<dbReference type="EMBL" id="PVWG01000042">
    <property type="protein sequence ID" value="PSB16427.1"/>
    <property type="molecule type" value="Genomic_DNA"/>
</dbReference>
<evidence type="ECO:0000313" key="1">
    <source>
        <dbReference type="EMBL" id="PSB16427.1"/>
    </source>
</evidence>
<comment type="caution">
    <text evidence="1">The sequence shown here is derived from an EMBL/GenBank/DDBJ whole genome shotgun (WGS) entry which is preliminary data.</text>
</comment>
<evidence type="ECO:0000313" key="2">
    <source>
        <dbReference type="Proteomes" id="UP000238634"/>
    </source>
</evidence>
<sequence>MECCRLPIVSEMRRLWTIAAFAQPDDEKRVNPIKPLPRKGYGKLKLGVVGRAIAIILYAS</sequence>
<accession>A0A2T1D7L1</accession>
<organism evidence="1 2">
    <name type="scientific">Phormidesmis priestleyi ULC007</name>
    <dbReference type="NCBI Taxonomy" id="1920490"/>
    <lineage>
        <taxon>Bacteria</taxon>
        <taxon>Bacillati</taxon>
        <taxon>Cyanobacteriota</taxon>
        <taxon>Cyanophyceae</taxon>
        <taxon>Leptolyngbyales</taxon>
        <taxon>Leptolyngbyaceae</taxon>
        <taxon>Phormidesmis</taxon>
    </lineage>
</organism>